<keyword evidence="1" id="KW-0378">Hydrolase</keyword>
<dbReference type="InterPro" id="IPR006439">
    <property type="entry name" value="HAD-SF_hydro_IA"/>
</dbReference>
<comment type="caution">
    <text evidence="1">The sequence shown here is derived from an EMBL/GenBank/DDBJ whole genome shotgun (WGS) entry which is preliminary data.</text>
</comment>
<dbReference type="InterPro" id="IPR036412">
    <property type="entry name" value="HAD-like_sf"/>
</dbReference>
<dbReference type="OrthoDB" id="9797415at2"/>
<organism evidence="1 2">
    <name type="scientific">Caproicibacter fermentans</name>
    <dbReference type="NCBI Taxonomy" id="2576756"/>
    <lineage>
        <taxon>Bacteria</taxon>
        <taxon>Bacillati</taxon>
        <taxon>Bacillota</taxon>
        <taxon>Clostridia</taxon>
        <taxon>Eubacteriales</taxon>
        <taxon>Acutalibacteraceae</taxon>
        <taxon>Caproicibacter</taxon>
    </lineage>
</organism>
<dbReference type="CDD" id="cd02603">
    <property type="entry name" value="HAD_sEH-N_like"/>
    <property type="match status" value="1"/>
</dbReference>
<dbReference type="Gene3D" id="1.10.150.240">
    <property type="entry name" value="Putative phosphatase, domain 2"/>
    <property type="match status" value="1"/>
</dbReference>
<dbReference type="SFLD" id="SFLDS00003">
    <property type="entry name" value="Haloacid_Dehalogenase"/>
    <property type="match status" value="1"/>
</dbReference>
<dbReference type="EMBL" id="VWXL01000014">
    <property type="protein sequence ID" value="MVB09840.1"/>
    <property type="molecule type" value="Genomic_DNA"/>
</dbReference>
<dbReference type="PANTHER" id="PTHR43611:SF3">
    <property type="entry name" value="FLAVIN MONONUCLEOTIDE HYDROLASE 1, CHLOROPLATIC"/>
    <property type="match status" value="1"/>
</dbReference>
<name>A0A6N8HWB1_9FIRM</name>
<dbReference type="InterPro" id="IPR023214">
    <property type="entry name" value="HAD_sf"/>
</dbReference>
<keyword evidence="2" id="KW-1185">Reference proteome</keyword>
<dbReference type="Gene3D" id="3.40.50.1000">
    <property type="entry name" value="HAD superfamily/HAD-like"/>
    <property type="match status" value="1"/>
</dbReference>
<dbReference type="RefSeq" id="WP_066644946.1">
    <property type="nucleotide sequence ID" value="NZ_VWXL01000014.1"/>
</dbReference>
<dbReference type="NCBIfam" id="TIGR01549">
    <property type="entry name" value="HAD-SF-IA-v1"/>
    <property type="match status" value="1"/>
</dbReference>
<dbReference type="PANTHER" id="PTHR43611">
    <property type="entry name" value="ALPHA-D-GLUCOSE 1-PHOSPHATE PHOSPHATASE"/>
    <property type="match status" value="1"/>
</dbReference>
<reference evidence="1 2" key="1">
    <citation type="submission" date="2019-09" db="EMBL/GenBank/DDBJ databases">
        <title>Genome sequence of Clostridium sp. EA1.</title>
        <authorList>
            <person name="Poehlein A."/>
            <person name="Bengelsdorf F.R."/>
            <person name="Daniel R."/>
        </authorList>
    </citation>
    <scope>NUCLEOTIDE SEQUENCE [LARGE SCALE GENOMIC DNA]</scope>
    <source>
        <strain evidence="1 2">EA1</strain>
    </source>
</reference>
<dbReference type="InterPro" id="IPR023198">
    <property type="entry name" value="PGP-like_dom2"/>
</dbReference>
<sequence>MIRNIVFDMAWVLFRYEPMSFTREHVPDDADAELIHRELFCAPEWLETDRGTLSDEEYFALVSGRIPTRLHQTARYLYEHWHDALVPIDEMEAVAGQLKANGYSIYLLSNMSGRFYRFYRNIPAMKHFDGMIVSADERCVKPEPEIYQALFRKYGLLPAECFFIDDRPENVEAGEKLGMRGFCFQQDIPALCAALREAGVRV</sequence>
<dbReference type="SUPFAM" id="SSF56784">
    <property type="entry name" value="HAD-like"/>
    <property type="match status" value="1"/>
</dbReference>
<gene>
    <name evidence="1" type="ORF">CAFE_05050</name>
</gene>
<dbReference type="SFLD" id="SFLDG01129">
    <property type="entry name" value="C1.5:_HAD__Beta-PGM__Phosphata"/>
    <property type="match status" value="1"/>
</dbReference>
<dbReference type="Pfam" id="PF00702">
    <property type="entry name" value="Hydrolase"/>
    <property type="match status" value="1"/>
</dbReference>
<accession>A0A6N8HWB1</accession>
<dbReference type="NCBIfam" id="TIGR01509">
    <property type="entry name" value="HAD-SF-IA-v3"/>
    <property type="match status" value="1"/>
</dbReference>
<proteinExistence type="predicted"/>
<evidence type="ECO:0000313" key="2">
    <source>
        <dbReference type="Proteomes" id="UP000469440"/>
    </source>
</evidence>
<evidence type="ECO:0000313" key="1">
    <source>
        <dbReference type="EMBL" id="MVB09840.1"/>
    </source>
</evidence>
<dbReference type="GO" id="GO:0016787">
    <property type="term" value="F:hydrolase activity"/>
    <property type="evidence" value="ECO:0007669"/>
    <property type="project" value="UniProtKB-KW"/>
</dbReference>
<protein>
    <submittedName>
        <fullName evidence="1">Haloacid dehalogenase-like hydrolase</fullName>
    </submittedName>
</protein>
<dbReference type="Proteomes" id="UP000469440">
    <property type="component" value="Unassembled WGS sequence"/>
</dbReference>
<dbReference type="AlphaFoldDB" id="A0A6N8HWB1"/>